<keyword evidence="1" id="KW-1133">Transmembrane helix</keyword>
<evidence type="ECO:0000256" key="1">
    <source>
        <dbReference type="SAM" id="Phobius"/>
    </source>
</evidence>
<evidence type="ECO:0000313" key="3">
    <source>
        <dbReference type="Proteomes" id="UP000186029"/>
    </source>
</evidence>
<dbReference type="EMBL" id="MFAC01000001">
    <property type="protein sequence ID" value="OGD67849.1"/>
    <property type="molecule type" value="Genomic_DNA"/>
</dbReference>
<accession>A0A1F5EK85</accession>
<proteinExistence type="predicted"/>
<keyword evidence="1" id="KW-0812">Transmembrane</keyword>
<dbReference type="AlphaFoldDB" id="A0A1F5EK85"/>
<name>A0A1F5EK85_9BACT</name>
<protein>
    <submittedName>
        <fullName evidence="2">Uncharacterized protein</fullName>
    </submittedName>
</protein>
<evidence type="ECO:0000313" key="2">
    <source>
        <dbReference type="EMBL" id="OGD67849.1"/>
    </source>
</evidence>
<organism evidence="2 3">
    <name type="scientific">Candidatus Campbellbacteria bacterium RIFCSPLOWO2_02_35_12</name>
    <dbReference type="NCBI Taxonomy" id="1797580"/>
    <lineage>
        <taxon>Bacteria</taxon>
        <taxon>Candidatus Campbelliibacteriota</taxon>
    </lineage>
</organism>
<sequence>MEFFLRWLMVVIIIAIMTLTYFAIARGDEESPQQSQIQNLRQSSLEMWKHLLERKKEDFKKTVLVVNTELEKKLRRQEKKELNNLLRLKEALELTKYFVDSGGTQEKENLLVVGYDYHKGILAPVWADFSKELSKLKSFETLEKTRK</sequence>
<feature type="transmembrane region" description="Helical" evidence="1">
    <location>
        <begin position="6"/>
        <end position="24"/>
    </location>
</feature>
<comment type="caution">
    <text evidence="2">The sequence shown here is derived from an EMBL/GenBank/DDBJ whole genome shotgun (WGS) entry which is preliminary data.</text>
</comment>
<reference evidence="2 3" key="1">
    <citation type="journal article" date="2016" name="Nat. Commun.">
        <title>Thousands of microbial genomes shed light on interconnected biogeochemical processes in an aquifer system.</title>
        <authorList>
            <person name="Anantharaman K."/>
            <person name="Brown C.T."/>
            <person name="Hug L.A."/>
            <person name="Sharon I."/>
            <person name="Castelle C.J."/>
            <person name="Probst A.J."/>
            <person name="Thomas B.C."/>
            <person name="Singh A."/>
            <person name="Wilkins M.J."/>
            <person name="Karaoz U."/>
            <person name="Brodie E.L."/>
            <person name="Williams K.H."/>
            <person name="Hubbard S.S."/>
            <person name="Banfield J.F."/>
        </authorList>
    </citation>
    <scope>NUCLEOTIDE SEQUENCE [LARGE SCALE GENOMIC DNA]</scope>
</reference>
<keyword evidence="1" id="KW-0472">Membrane</keyword>
<gene>
    <name evidence="2" type="ORF">A2Z61_01515</name>
</gene>
<dbReference type="Proteomes" id="UP000186029">
    <property type="component" value="Unassembled WGS sequence"/>
</dbReference>